<comment type="caution">
    <text evidence="1">The sequence shown here is derived from an EMBL/GenBank/DDBJ whole genome shotgun (WGS) entry which is preliminary data.</text>
</comment>
<evidence type="ECO:0000313" key="1">
    <source>
        <dbReference type="EMBL" id="CAL8142937.1"/>
    </source>
</evidence>
<dbReference type="EMBL" id="CAXLJM020000150">
    <property type="protein sequence ID" value="CAL8142937.1"/>
    <property type="molecule type" value="Genomic_DNA"/>
</dbReference>
<dbReference type="Proteomes" id="UP001642540">
    <property type="component" value="Unassembled WGS sequence"/>
</dbReference>
<name>A0ABP1S302_9HEXA</name>
<sequence length="123" mass="14396">MSTNNENANMAGPAQSRIKTLSLEQRNRLVKVIAKKKFYMDKSYQYFCETADSYIPKINDELEKPSKIQRLEEAAENFEYKNYINGDPRFVDANSGKIWNNRIDYITFKADLVELCHMILETD</sequence>
<gene>
    <name evidence="1" type="ORF">ODALV1_LOCUS29196</name>
</gene>
<accession>A0ABP1S302</accession>
<protein>
    <submittedName>
        <fullName evidence="1">Uncharacterized protein</fullName>
    </submittedName>
</protein>
<evidence type="ECO:0000313" key="2">
    <source>
        <dbReference type="Proteomes" id="UP001642540"/>
    </source>
</evidence>
<keyword evidence="2" id="KW-1185">Reference proteome</keyword>
<reference evidence="1 2" key="1">
    <citation type="submission" date="2024-08" db="EMBL/GenBank/DDBJ databases">
        <authorList>
            <person name="Cucini C."/>
            <person name="Frati F."/>
        </authorList>
    </citation>
    <scope>NUCLEOTIDE SEQUENCE [LARGE SCALE GENOMIC DNA]</scope>
</reference>
<proteinExistence type="predicted"/>
<organism evidence="1 2">
    <name type="scientific">Orchesella dallaii</name>
    <dbReference type="NCBI Taxonomy" id="48710"/>
    <lineage>
        <taxon>Eukaryota</taxon>
        <taxon>Metazoa</taxon>
        <taxon>Ecdysozoa</taxon>
        <taxon>Arthropoda</taxon>
        <taxon>Hexapoda</taxon>
        <taxon>Collembola</taxon>
        <taxon>Entomobryomorpha</taxon>
        <taxon>Entomobryoidea</taxon>
        <taxon>Orchesellidae</taxon>
        <taxon>Orchesellinae</taxon>
        <taxon>Orchesella</taxon>
    </lineage>
</organism>